<evidence type="ECO:0000256" key="1">
    <source>
        <dbReference type="SAM" id="SignalP"/>
    </source>
</evidence>
<reference evidence="4 5" key="1">
    <citation type="submission" date="2016-10" db="EMBL/GenBank/DDBJ databases">
        <authorList>
            <person name="de Groot N.N."/>
        </authorList>
    </citation>
    <scope>NUCLEOTIDE SEQUENCE [LARGE SCALE GENOMIC DNA]</scope>
    <source>
        <strain evidence="4 5">CGMCC 1.7659</strain>
    </source>
</reference>
<organism evidence="4 5">
    <name type="scientific">Dokdonella immobilis</name>
    <dbReference type="NCBI Taxonomy" id="578942"/>
    <lineage>
        <taxon>Bacteria</taxon>
        <taxon>Pseudomonadati</taxon>
        <taxon>Pseudomonadota</taxon>
        <taxon>Gammaproteobacteria</taxon>
        <taxon>Lysobacterales</taxon>
        <taxon>Rhodanobacteraceae</taxon>
        <taxon>Dokdonella</taxon>
    </lineage>
</organism>
<feature type="domain" description="Beta-lactamase-related" evidence="2">
    <location>
        <begin position="36"/>
        <end position="376"/>
    </location>
</feature>
<protein>
    <submittedName>
        <fullName evidence="4">CubicO group peptidase, beta-lactamase class C family</fullName>
    </submittedName>
</protein>
<dbReference type="InterPro" id="IPR001466">
    <property type="entry name" value="Beta-lactam-related"/>
</dbReference>
<dbReference type="PANTHER" id="PTHR46825">
    <property type="entry name" value="D-ALANYL-D-ALANINE-CARBOXYPEPTIDASE/ENDOPEPTIDASE AMPH"/>
    <property type="match status" value="1"/>
</dbReference>
<feature type="chain" id="PRO_5011647648" evidence="1">
    <location>
        <begin position="23"/>
        <end position="520"/>
    </location>
</feature>
<dbReference type="SUPFAM" id="SSF56601">
    <property type="entry name" value="beta-lactamase/transpeptidase-like"/>
    <property type="match status" value="1"/>
</dbReference>
<dbReference type="Proteomes" id="UP000198575">
    <property type="component" value="Unassembled WGS sequence"/>
</dbReference>
<dbReference type="STRING" id="578942.SAMN05216289_12529"/>
<feature type="signal peptide" evidence="1">
    <location>
        <begin position="1"/>
        <end position="22"/>
    </location>
</feature>
<dbReference type="InterPro" id="IPR012338">
    <property type="entry name" value="Beta-lactam/transpept-like"/>
</dbReference>
<proteinExistence type="predicted"/>
<keyword evidence="1" id="KW-0732">Signal</keyword>
<dbReference type="Gene3D" id="3.40.710.10">
    <property type="entry name" value="DD-peptidase/beta-lactamase superfamily"/>
    <property type="match status" value="1"/>
</dbReference>
<keyword evidence="5" id="KW-1185">Reference proteome</keyword>
<name>A0A1I4ZET9_9GAMM</name>
<evidence type="ECO:0000259" key="2">
    <source>
        <dbReference type="Pfam" id="PF00144"/>
    </source>
</evidence>
<gene>
    <name evidence="4" type="ORF">SAMN05216289_12529</name>
</gene>
<dbReference type="Gene3D" id="2.40.128.600">
    <property type="match status" value="1"/>
</dbReference>
<dbReference type="Pfam" id="PF00144">
    <property type="entry name" value="Beta-lactamase"/>
    <property type="match status" value="1"/>
</dbReference>
<evidence type="ECO:0000313" key="4">
    <source>
        <dbReference type="EMBL" id="SFN48786.1"/>
    </source>
</evidence>
<sequence length="520" mass="57009">MRTFLLASCLFLSCSWTDLAHAGDSPARADDHGAALDAYIEKAMADWKLPGLAIAVVKDGQTVYVKGFGVRELGRPERVDAHTRFGMMSTTKAMTALAVAMLVDEGKLAWDEPVQKVLPWFEMPDPAFSRTVTVRDTLRHNAGIGPEADLLWLRGDLDSRQILERVRELTPAYPPYSSFSYANVMYQLAGELVTKASGMPWNRFVETRIMAPLGMDESSATYAGMKNSGSENVSAPHFEIDGKLVRVRDGSVDGVPAAGAAWSSAHDMALWLAFLLDDGQAGGKRLVSEKNFHELFRPQALVPDEQFYPTAQLTRPHWISYGLGWFEQDYRGHFVAMHTGSIDGRTSIIGLMPDANLGVYVFGNADHVELRHALMWKVMDLYTGAPDRDWSAELLKLYGESKAKRKTLEAAADARRVKGTRPSHALADYAGTYSNPAFGDVEVTLGKRILSMHFGPLPENAGPLSHWQYDTFRWHSGDGRGGETAVQFGQAGDGSIASVTLGGDDGSVHFVRKAPPAKSE</sequence>
<dbReference type="EMBL" id="FOVF01000025">
    <property type="protein sequence ID" value="SFN48786.1"/>
    <property type="molecule type" value="Genomic_DNA"/>
</dbReference>
<evidence type="ECO:0000259" key="3">
    <source>
        <dbReference type="Pfam" id="PF11954"/>
    </source>
</evidence>
<dbReference type="RefSeq" id="WP_175498111.1">
    <property type="nucleotide sequence ID" value="NZ_FOVF01000025.1"/>
</dbReference>
<dbReference type="AlphaFoldDB" id="A0A1I4ZET9"/>
<accession>A0A1I4ZET9</accession>
<dbReference type="Pfam" id="PF11954">
    <property type="entry name" value="DUF3471"/>
    <property type="match status" value="1"/>
</dbReference>
<dbReference type="InterPro" id="IPR050491">
    <property type="entry name" value="AmpC-like"/>
</dbReference>
<feature type="domain" description="Peptidase S12 Pab87-related C-terminal" evidence="3">
    <location>
        <begin position="416"/>
        <end position="501"/>
    </location>
</feature>
<dbReference type="PANTHER" id="PTHR46825:SF15">
    <property type="entry name" value="BETA-LACTAMASE-RELATED DOMAIN-CONTAINING PROTEIN"/>
    <property type="match status" value="1"/>
</dbReference>
<dbReference type="InterPro" id="IPR021860">
    <property type="entry name" value="Peptidase_S12_Pab87-rel_C"/>
</dbReference>
<evidence type="ECO:0000313" key="5">
    <source>
        <dbReference type="Proteomes" id="UP000198575"/>
    </source>
</evidence>